<sequence length="46" mass="4574">MACCAGHGVISGCTSGSCASRSPGWRAAQLNQVIEGNLLGVARRAG</sequence>
<dbReference type="Proteomes" id="UP000265520">
    <property type="component" value="Unassembled WGS sequence"/>
</dbReference>
<name>A0A392SBU3_9FABA</name>
<reference evidence="1 2" key="1">
    <citation type="journal article" date="2018" name="Front. Plant Sci.">
        <title>Red Clover (Trifolium pratense) and Zigzag Clover (T. medium) - A Picture of Genomic Similarities and Differences.</title>
        <authorList>
            <person name="Dluhosova J."/>
            <person name="Istvanek J."/>
            <person name="Nedelnik J."/>
            <person name="Repkova J."/>
        </authorList>
    </citation>
    <scope>NUCLEOTIDE SEQUENCE [LARGE SCALE GENOMIC DNA]</scope>
    <source>
        <strain evidence="2">cv. 10/8</strain>
        <tissue evidence="1">Leaf</tissue>
    </source>
</reference>
<accession>A0A392SBU3</accession>
<keyword evidence="2" id="KW-1185">Reference proteome</keyword>
<organism evidence="1 2">
    <name type="scientific">Trifolium medium</name>
    <dbReference type="NCBI Taxonomy" id="97028"/>
    <lineage>
        <taxon>Eukaryota</taxon>
        <taxon>Viridiplantae</taxon>
        <taxon>Streptophyta</taxon>
        <taxon>Embryophyta</taxon>
        <taxon>Tracheophyta</taxon>
        <taxon>Spermatophyta</taxon>
        <taxon>Magnoliopsida</taxon>
        <taxon>eudicotyledons</taxon>
        <taxon>Gunneridae</taxon>
        <taxon>Pentapetalae</taxon>
        <taxon>rosids</taxon>
        <taxon>fabids</taxon>
        <taxon>Fabales</taxon>
        <taxon>Fabaceae</taxon>
        <taxon>Papilionoideae</taxon>
        <taxon>50 kb inversion clade</taxon>
        <taxon>NPAAA clade</taxon>
        <taxon>Hologalegina</taxon>
        <taxon>IRL clade</taxon>
        <taxon>Trifolieae</taxon>
        <taxon>Trifolium</taxon>
    </lineage>
</organism>
<protein>
    <submittedName>
        <fullName evidence="1">Uncharacterized protein</fullName>
    </submittedName>
</protein>
<evidence type="ECO:0000313" key="1">
    <source>
        <dbReference type="EMBL" id="MCI45664.1"/>
    </source>
</evidence>
<dbReference type="AlphaFoldDB" id="A0A392SBU3"/>
<proteinExistence type="predicted"/>
<evidence type="ECO:0000313" key="2">
    <source>
        <dbReference type="Proteomes" id="UP000265520"/>
    </source>
</evidence>
<feature type="non-terminal residue" evidence="1">
    <location>
        <position position="46"/>
    </location>
</feature>
<dbReference type="EMBL" id="LXQA010346999">
    <property type="protein sequence ID" value="MCI45664.1"/>
    <property type="molecule type" value="Genomic_DNA"/>
</dbReference>
<comment type="caution">
    <text evidence="1">The sequence shown here is derived from an EMBL/GenBank/DDBJ whole genome shotgun (WGS) entry which is preliminary data.</text>
</comment>